<dbReference type="InterPro" id="IPR013766">
    <property type="entry name" value="Thioredoxin_domain"/>
</dbReference>
<keyword evidence="3" id="KW-0575">Peroxidase</keyword>
<dbReference type="PROSITE" id="PS51352">
    <property type="entry name" value="THIOREDOXIN_2"/>
    <property type="match status" value="1"/>
</dbReference>
<keyword evidence="12" id="KW-0732">Signal</keyword>
<dbReference type="GO" id="GO:0008379">
    <property type="term" value="F:thioredoxin peroxidase activity"/>
    <property type="evidence" value="ECO:0007669"/>
    <property type="project" value="TreeGrafter"/>
</dbReference>
<keyword evidence="15" id="KW-1185">Reference proteome</keyword>
<dbReference type="GO" id="GO:0034599">
    <property type="term" value="P:cellular response to oxidative stress"/>
    <property type="evidence" value="ECO:0007669"/>
    <property type="project" value="TreeGrafter"/>
</dbReference>
<feature type="chain" id="PRO_5022138642" description="thioredoxin-dependent peroxiredoxin" evidence="12">
    <location>
        <begin position="24"/>
        <end position="203"/>
    </location>
</feature>
<proteinExistence type="inferred from homology"/>
<dbReference type="Proteomes" id="UP000316614">
    <property type="component" value="Chromosome"/>
</dbReference>
<dbReference type="PANTHER" id="PTHR42801:SF7">
    <property type="entry name" value="SLL1159 PROTEIN"/>
    <property type="match status" value="1"/>
</dbReference>
<evidence type="ECO:0000256" key="6">
    <source>
        <dbReference type="ARBA" id="ARBA00023157"/>
    </source>
</evidence>
<gene>
    <name evidence="14" type="ORF">FKX85_06210</name>
</gene>
<comment type="function">
    <text evidence="1">Thiol-specific peroxidase that catalyzes the reduction of hydrogen peroxide and organic hydroperoxides to water and alcohols, respectively. Plays a role in cell protection against oxidative stress by detoxifying peroxides and as sensor of hydrogen peroxide-mediated signaling events.</text>
</comment>
<reference evidence="14 15" key="1">
    <citation type="submission" date="2019-06" db="EMBL/GenBank/DDBJ databases">
        <title>Echinicola alkalisoli sp. nov. isolated from saline soil.</title>
        <authorList>
            <person name="Sun J.-Q."/>
            <person name="Xu L."/>
        </authorList>
    </citation>
    <scope>NUCLEOTIDE SEQUENCE [LARGE SCALE GENOMIC DNA]</scope>
    <source>
        <strain evidence="14 15">LN3S3</strain>
    </source>
</reference>
<keyword evidence="6" id="KW-1015">Disulfide bond</keyword>
<dbReference type="KEGG" id="echi:FKX85_06210"/>
<evidence type="ECO:0000259" key="13">
    <source>
        <dbReference type="PROSITE" id="PS51352"/>
    </source>
</evidence>
<dbReference type="RefSeq" id="WP_141613903.1">
    <property type="nucleotide sequence ID" value="NZ_CP041253.1"/>
</dbReference>
<keyword evidence="7" id="KW-0676">Redox-active center</keyword>
<dbReference type="EMBL" id="CP041253">
    <property type="protein sequence ID" value="QDH78649.1"/>
    <property type="molecule type" value="Genomic_DNA"/>
</dbReference>
<feature type="signal peptide" evidence="12">
    <location>
        <begin position="1"/>
        <end position="23"/>
    </location>
</feature>
<name>A0A514CFQ4_9BACT</name>
<feature type="domain" description="Thioredoxin" evidence="13">
    <location>
        <begin position="36"/>
        <end position="203"/>
    </location>
</feature>
<dbReference type="GO" id="GO:0005737">
    <property type="term" value="C:cytoplasm"/>
    <property type="evidence" value="ECO:0007669"/>
    <property type="project" value="TreeGrafter"/>
</dbReference>
<dbReference type="OrthoDB" id="9809746at2"/>
<dbReference type="SUPFAM" id="SSF52833">
    <property type="entry name" value="Thioredoxin-like"/>
    <property type="match status" value="1"/>
</dbReference>
<evidence type="ECO:0000256" key="11">
    <source>
        <dbReference type="ARBA" id="ARBA00049091"/>
    </source>
</evidence>
<evidence type="ECO:0000313" key="14">
    <source>
        <dbReference type="EMBL" id="QDH78649.1"/>
    </source>
</evidence>
<evidence type="ECO:0000313" key="15">
    <source>
        <dbReference type="Proteomes" id="UP000316614"/>
    </source>
</evidence>
<evidence type="ECO:0000256" key="3">
    <source>
        <dbReference type="ARBA" id="ARBA00022559"/>
    </source>
</evidence>
<dbReference type="CDD" id="cd02970">
    <property type="entry name" value="PRX_like2"/>
    <property type="match status" value="1"/>
</dbReference>
<dbReference type="PANTHER" id="PTHR42801">
    <property type="entry name" value="THIOREDOXIN-DEPENDENT PEROXIDE REDUCTASE"/>
    <property type="match status" value="1"/>
</dbReference>
<evidence type="ECO:0000256" key="1">
    <source>
        <dbReference type="ARBA" id="ARBA00003330"/>
    </source>
</evidence>
<dbReference type="GO" id="GO:0045454">
    <property type="term" value="P:cell redox homeostasis"/>
    <property type="evidence" value="ECO:0007669"/>
    <property type="project" value="TreeGrafter"/>
</dbReference>
<dbReference type="InterPro" id="IPR036249">
    <property type="entry name" value="Thioredoxin-like_sf"/>
</dbReference>
<dbReference type="EC" id="1.11.1.24" evidence="2"/>
<keyword evidence="5" id="KW-0560">Oxidoreductase</keyword>
<organism evidence="14 15">
    <name type="scientific">Echinicola soli</name>
    <dbReference type="NCBI Taxonomy" id="2591634"/>
    <lineage>
        <taxon>Bacteria</taxon>
        <taxon>Pseudomonadati</taxon>
        <taxon>Bacteroidota</taxon>
        <taxon>Cytophagia</taxon>
        <taxon>Cytophagales</taxon>
        <taxon>Cyclobacteriaceae</taxon>
        <taxon>Echinicola</taxon>
    </lineage>
</organism>
<dbReference type="AlphaFoldDB" id="A0A514CFQ4"/>
<evidence type="ECO:0000256" key="9">
    <source>
        <dbReference type="ARBA" id="ARBA00038489"/>
    </source>
</evidence>
<dbReference type="Pfam" id="PF00578">
    <property type="entry name" value="AhpC-TSA"/>
    <property type="match status" value="1"/>
</dbReference>
<dbReference type="Gene3D" id="3.40.30.10">
    <property type="entry name" value="Glutaredoxin"/>
    <property type="match status" value="1"/>
</dbReference>
<dbReference type="InterPro" id="IPR000866">
    <property type="entry name" value="AhpC/TSA"/>
</dbReference>
<evidence type="ECO:0000256" key="7">
    <source>
        <dbReference type="ARBA" id="ARBA00023284"/>
    </source>
</evidence>
<evidence type="ECO:0000256" key="4">
    <source>
        <dbReference type="ARBA" id="ARBA00022862"/>
    </source>
</evidence>
<evidence type="ECO:0000256" key="5">
    <source>
        <dbReference type="ARBA" id="ARBA00023002"/>
    </source>
</evidence>
<sequence>MLQLKMLLVAVSFATLLFSSVYAQEVPADPTDISPLLIGEKIPESMVKDPDGNARSLLEEIGKKPTVLIFYRGGWCPYCNKHLAELQAVEQDILDMGYQILAVSPDAPEQLKTTVDKNELTYRLFSDSDLKVTKEFGLAFQAPDRYKKMLFNASAEQNPGELPVPAVFVLNQEGTILFEYINPNYDSRMSGKMLTAVLGSLED</sequence>
<dbReference type="InterPro" id="IPR050924">
    <property type="entry name" value="Peroxiredoxin_BCP/PrxQ"/>
</dbReference>
<comment type="catalytic activity">
    <reaction evidence="11">
        <text>a hydroperoxide + [thioredoxin]-dithiol = an alcohol + [thioredoxin]-disulfide + H2O</text>
        <dbReference type="Rhea" id="RHEA:62620"/>
        <dbReference type="Rhea" id="RHEA-COMP:10698"/>
        <dbReference type="Rhea" id="RHEA-COMP:10700"/>
        <dbReference type="ChEBI" id="CHEBI:15377"/>
        <dbReference type="ChEBI" id="CHEBI:29950"/>
        <dbReference type="ChEBI" id="CHEBI:30879"/>
        <dbReference type="ChEBI" id="CHEBI:35924"/>
        <dbReference type="ChEBI" id="CHEBI:50058"/>
        <dbReference type="EC" id="1.11.1.24"/>
    </reaction>
</comment>
<comment type="similarity">
    <text evidence="9">Belongs to the peroxiredoxin family. BCP/PrxQ subfamily.</text>
</comment>
<evidence type="ECO:0000256" key="2">
    <source>
        <dbReference type="ARBA" id="ARBA00013017"/>
    </source>
</evidence>
<accession>A0A514CFQ4</accession>
<evidence type="ECO:0000256" key="10">
    <source>
        <dbReference type="ARBA" id="ARBA00042639"/>
    </source>
</evidence>
<evidence type="ECO:0000256" key="8">
    <source>
        <dbReference type="ARBA" id="ARBA00032824"/>
    </source>
</evidence>
<evidence type="ECO:0000256" key="12">
    <source>
        <dbReference type="SAM" id="SignalP"/>
    </source>
</evidence>
<keyword evidence="4" id="KW-0049">Antioxidant</keyword>
<protein>
    <recommendedName>
        <fullName evidence="2">thioredoxin-dependent peroxiredoxin</fullName>
        <ecNumber evidence="2">1.11.1.24</ecNumber>
    </recommendedName>
    <alternativeName>
        <fullName evidence="8">Thioredoxin peroxidase</fullName>
    </alternativeName>
    <alternativeName>
        <fullName evidence="10">Thioredoxin-dependent peroxiredoxin Bcp</fullName>
    </alternativeName>
</protein>